<dbReference type="Pfam" id="PF07734">
    <property type="entry name" value="FBA_1"/>
    <property type="match status" value="1"/>
</dbReference>
<keyword evidence="3" id="KW-1185">Reference proteome</keyword>
<evidence type="ECO:0000313" key="3">
    <source>
        <dbReference type="Proteomes" id="UP000823775"/>
    </source>
</evidence>
<dbReference type="InterPro" id="IPR006527">
    <property type="entry name" value="F-box-assoc_dom_typ1"/>
</dbReference>
<sequence>MEFKGYEGSHRHPKRRKPVNHAQFCATSIQDSSFNRVSFLPAELITEILLRLPVKSLLQFRCVSKSWLASISSPEFVKTHLSVSANNKEYRRHRLMLRFDPPYCSLQECSFSSLLNESVTEAFDLDYPMKISNKFIWIVGSVNGLICLAIEDKQLFLWNPSIRKFKKLPDSRATMKADSFFMYGFGYDEIHDDYRVVVGFRSLGFFKVEIYSLNSDSWRSIDDFPSGVLSMKSGMLVNGKLHWANTAFQDLPSYNARGIISIDLANGKWGKVEQPCYGEGDFDSTLGVLGSDLSLFCNYQRIHADVWVWKEYGVKESWTKMFTINLPYDPVGYQCCPFFCMSNKGGILFQFGSTFMIYNPKDHSIRYSEITCYNAFYEADIFIESLVWPLFAKEPRMQQQRRLEKLR</sequence>
<dbReference type="SUPFAM" id="SSF50965">
    <property type="entry name" value="Galactose oxidase, central domain"/>
    <property type="match status" value="1"/>
</dbReference>
<evidence type="ECO:0000313" key="2">
    <source>
        <dbReference type="EMBL" id="MCD7451387.1"/>
    </source>
</evidence>
<feature type="domain" description="F-box" evidence="1">
    <location>
        <begin position="34"/>
        <end position="80"/>
    </location>
</feature>
<dbReference type="Gene3D" id="1.20.1280.50">
    <property type="match status" value="1"/>
</dbReference>
<accession>A0ABS8RXQ4</accession>
<dbReference type="PANTHER" id="PTHR31672:SF13">
    <property type="entry name" value="F-BOX PROTEIN CPR30-LIKE"/>
    <property type="match status" value="1"/>
</dbReference>
<dbReference type="InterPro" id="IPR011043">
    <property type="entry name" value="Gal_Oxase/kelch_b-propeller"/>
</dbReference>
<dbReference type="PROSITE" id="PS50181">
    <property type="entry name" value="FBOX"/>
    <property type="match status" value="1"/>
</dbReference>
<evidence type="ECO:0000259" key="1">
    <source>
        <dbReference type="PROSITE" id="PS50181"/>
    </source>
</evidence>
<dbReference type="NCBIfam" id="TIGR01640">
    <property type="entry name" value="F_box_assoc_1"/>
    <property type="match status" value="1"/>
</dbReference>
<proteinExistence type="predicted"/>
<organism evidence="2 3">
    <name type="scientific">Datura stramonium</name>
    <name type="common">Jimsonweed</name>
    <name type="synonym">Common thornapple</name>
    <dbReference type="NCBI Taxonomy" id="4076"/>
    <lineage>
        <taxon>Eukaryota</taxon>
        <taxon>Viridiplantae</taxon>
        <taxon>Streptophyta</taxon>
        <taxon>Embryophyta</taxon>
        <taxon>Tracheophyta</taxon>
        <taxon>Spermatophyta</taxon>
        <taxon>Magnoliopsida</taxon>
        <taxon>eudicotyledons</taxon>
        <taxon>Gunneridae</taxon>
        <taxon>Pentapetalae</taxon>
        <taxon>asterids</taxon>
        <taxon>lamiids</taxon>
        <taxon>Solanales</taxon>
        <taxon>Solanaceae</taxon>
        <taxon>Solanoideae</taxon>
        <taxon>Datureae</taxon>
        <taxon>Datura</taxon>
    </lineage>
</organism>
<dbReference type="SMART" id="SM00256">
    <property type="entry name" value="FBOX"/>
    <property type="match status" value="1"/>
</dbReference>
<reference evidence="2 3" key="1">
    <citation type="journal article" date="2021" name="BMC Genomics">
        <title>Datura genome reveals duplications of psychoactive alkaloid biosynthetic genes and high mutation rate following tissue culture.</title>
        <authorList>
            <person name="Rajewski A."/>
            <person name="Carter-House D."/>
            <person name="Stajich J."/>
            <person name="Litt A."/>
        </authorList>
    </citation>
    <scope>NUCLEOTIDE SEQUENCE [LARGE SCALE GENOMIC DNA]</scope>
    <source>
        <strain evidence="2">AR-01</strain>
    </source>
</reference>
<dbReference type="Proteomes" id="UP000823775">
    <property type="component" value="Unassembled WGS sequence"/>
</dbReference>
<dbReference type="SUPFAM" id="SSF81383">
    <property type="entry name" value="F-box domain"/>
    <property type="match status" value="1"/>
</dbReference>
<dbReference type="PANTHER" id="PTHR31672">
    <property type="entry name" value="BNACNNG10540D PROTEIN"/>
    <property type="match status" value="1"/>
</dbReference>
<name>A0ABS8RXQ4_DATST</name>
<protein>
    <recommendedName>
        <fullName evidence="1">F-box domain-containing protein</fullName>
    </recommendedName>
</protein>
<gene>
    <name evidence="2" type="ORF">HAX54_011695</name>
</gene>
<dbReference type="InterPro" id="IPR050796">
    <property type="entry name" value="SCF_F-box_component"/>
</dbReference>
<dbReference type="Pfam" id="PF00646">
    <property type="entry name" value="F-box"/>
    <property type="match status" value="1"/>
</dbReference>
<dbReference type="EMBL" id="JACEIK010000167">
    <property type="protein sequence ID" value="MCD7451387.1"/>
    <property type="molecule type" value="Genomic_DNA"/>
</dbReference>
<dbReference type="InterPro" id="IPR017451">
    <property type="entry name" value="F-box-assoc_interact_dom"/>
</dbReference>
<dbReference type="InterPro" id="IPR001810">
    <property type="entry name" value="F-box_dom"/>
</dbReference>
<dbReference type="CDD" id="cd22157">
    <property type="entry name" value="F-box_AtFBW1-like"/>
    <property type="match status" value="1"/>
</dbReference>
<comment type="caution">
    <text evidence="2">The sequence shown here is derived from an EMBL/GenBank/DDBJ whole genome shotgun (WGS) entry which is preliminary data.</text>
</comment>
<dbReference type="InterPro" id="IPR036047">
    <property type="entry name" value="F-box-like_dom_sf"/>
</dbReference>